<evidence type="ECO:0000256" key="5">
    <source>
        <dbReference type="SAM" id="MobiDB-lite"/>
    </source>
</evidence>
<evidence type="ECO:0000256" key="2">
    <source>
        <dbReference type="ARBA" id="ARBA00022692"/>
    </source>
</evidence>
<evidence type="ECO:0000256" key="1">
    <source>
        <dbReference type="ARBA" id="ARBA00004141"/>
    </source>
</evidence>
<sequence>MSIGVGVAIYAAIKPVLKIYVIILVGYLLARYNLVTVETSRGVSNMVVNAILPCLTFNKIVANISDKDIKEVGVLVLTAFLIFAVGGVGALITKWATNSPKQWYWGLLFAGIFPNISDLPIAYVQSMSNGSVFTSAQVDRGVAYCCIFLCTQSFLMMNFGMFRLVGLDFREPSKDEEQLSGDVDPSSHLNSKLKKSKPAGIPRTDSSTSEHMPAKTHDNTGPHMLASDKGSADISRSLYDEDENSSQSEADLGNEPQRFMNTMSAGSSLSSSSGTTVSDVFRIGSRHSGSENSHSRAGVPISISDTIHRMTTARSTTSALSASSQRKSRGRQRRLSQTAKDVINEYSAVQKIKTGEMDLSRPLSLTQEFGGGNAFPSDESDSEDEEFDRRSSYTHSLQLSRTRSRKWRRSRAAFVKKYKLGWLVYILVNFCRPASLGALLGIIFSMIPWVKALFVHTDVHMHQAPDGQPVLNFLMDFTAYIGNACVPLGLLLLGGTLARLEIGSLPKGFWKTIVAMTAFRLVVLPIVGIAWANKLFDINWIENDVAKFVVILTWAMPSATAQVYFTAFYTPLEGEHLQMDCLSVFFLSQYTVLFITLSIVVSYTLKVDLKV</sequence>
<dbReference type="Pfam" id="PF03547">
    <property type="entry name" value="Mem_trans"/>
    <property type="match status" value="1"/>
</dbReference>
<proteinExistence type="predicted"/>
<feature type="transmembrane region" description="Helical" evidence="6">
    <location>
        <begin position="72"/>
        <end position="91"/>
    </location>
</feature>
<evidence type="ECO:0000256" key="6">
    <source>
        <dbReference type="SAM" id="Phobius"/>
    </source>
</evidence>
<feature type="transmembrane region" description="Helical" evidence="6">
    <location>
        <begin position="545"/>
        <end position="569"/>
    </location>
</feature>
<evidence type="ECO:0000256" key="4">
    <source>
        <dbReference type="ARBA" id="ARBA00023136"/>
    </source>
</evidence>
<dbReference type="OrthoDB" id="435607at2759"/>
<protein>
    <submittedName>
        <fullName evidence="7">LAQU0S13e02410g1_1</fullName>
    </submittedName>
</protein>
<dbReference type="InterPro" id="IPR004776">
    <property type="entry name" value="Mem_transp_PIN-like"/>
</dbReference>
<organism evidence="7 8">
    <name type="scientific">Lachancea quebecensis</name>
    <dbReference type="NCBI Taxonomy" id="1654605"/>
    <lineage>
        <taxon>Eukaryota</taxon>
        <taxon>Fungi</taxon>
        <taxon>Dikarya</taxon>
        <taxon>Ascomycota</taxon>
        <taxon>Saccharomycotina</taxon>
        <taxon>Saccharomycetes</taxon>
        <taxon>Saccharomycetales</taxon>
        <taxon>Saccharomycetaceae</taxon>
        <taxon>Lachancea</taxon>
    </lineage>
</organism>
<gene>
    <name evidence="7" type="ORF">LAQU0_S13e02410g</name>
</gene>
<feature type="region of interest" description="Disordered" evidence="5">
    <location>
        <begin position="175"/>
        <end position="338"/>
    </location>
</feature>
<feature type="transmembrane region" description="Helical" evidence="6">
    <location>
        <begin position="141"/>
        <end position="165"/>
    </location>
</feature>
<feature type="transmembrane region" description="Helical" evidence="6">
    <location>
        <begin position="512"/>
        <end position="533"/>
    </location>
</feature>
<feature type="transmembrane region" description="Helical" evidence="6">
    <location>
        <begin position="420"/>
        <end position="447"/>
    </location>
</feature>
<feature type="compositionally biased region" description="Low complexity" evidence="5">
    <location>
        <begin position="264"/>
        <end position="278"/>
    </location>
</feature>
<evidence type="ECO:0000313" key="7">
    <source>
        <dbReference type="EMBL" id="CUS24061.1"/>
    </source>
</evidence>
<dbReference type="GO" id="GO:0016020">
    <property type="term" value="C:membrane"/>
    <property type="evidence" value="ECO:0007669"/>
    <property type="project" value="UniProtKB-SubCell"/>
</dbReference>
<evidence type="ECO:0000256" key="3">
    <source>
        <dbReference type="ARBA" id="ARBA00022989"/>
    </source>
</evidence>
<dbReference type="EMBL" id="LN890566">
    <property type="protein sequence ID" value="CUS24061.1"/>
    <property type="molecule type" value="Genomic_DNA"/>
</dbReference>
<feature type="transmembrane region" description="Helical" evidence="6">
    <location>
        <begin position="6"/>
        <end position="30"/>
    </location>
</feature>
<feature type="transmembrane region" description="Helical" evidence="6">
    <location>
        <begin position="42"/>
        <end position="60"/>
    </location>
</feature>
<name>A0A0P1KW54_9SACH</name>
<feature type="region of interest" description="Disordered" evidence="5">
    <location>
        <begin position="366"/>
        <end position="389"/>
    </location>
</feature>
<feature type="transmembrane region" description="Helical" evidence="6">
    <location>
        <begin position="103"/>
        <end position="121"/>
    </location>
</feature>
<feature type="compositionally biased region" description="Low complexity" evidence="5">
    <location>
        <begin position="312"/>
        <end position="325"/>
    </location>
</feature>
<dbReference type="Proteomes" id="UP000236544">
    <property type="component" value="Unassembled WGS sequence"/>
</dbReference>
<dbReference type="InterPro" id="IPR040254">
    <property type="entry name" value="Ecm3-like"/>
</dbReference>
<dbReference type="AlphaFoldDB" id="A0A0P1KW54"/>
<dbReference type="PANTHER" id="PTHR31274:SF1">
    <property type="entry name" value="AGL149CP"/>
    <property type="match status" value="1"/>
</dbReference>
<keyword evidence="8" id="KW-1185">Reference proteome</keyword>
<dbReference type="GO" id="GO:0055085">
    <property type="term" value="P:transmembrane transport"/>
    <property type="evidence" value="ECO:0007669"/>
    <property type="project" value="InterPro"/>
</dbReference>
<dbReference type="PANTHER" id="PTHR31274">
    <property type="entry name" value="PROTEIN ECM3"/>
    <property type="match status" value="1"/>
</dbReference>
<accession>A0A0P1KW54</accession>
<keyword evidence="2 6" id="KW-0812">Transmembrane</keyword>
<evidence type="ECO:0000313" key="8">
    <source>
        <dbReference type="Proteomes" id="UP000236544"/>
    </source>
</evidence>
<keyword evidence="4 6" id="KW-0472">Membrane</keyword>
<keyword evidence="3 6" id="KW-1133">Transmembrane helix</keyword>
<comment type="subcellular location">
    <subcellularLocation>
        <location evidence="1">Membrane</location>
        <topology evidence="1">Multi-pass membrane protein</topology>
    </subcellularLocation>
</comment>
<feature type="transmembrane region" description="Helical" evidence="6">
    <location>
        <begin position="581"/>
        <end position="605"/>
    </location>
</feature>
<reference evidence="8" key="1">
    <citation type="submission" date="2015-10" db="EMBL/GenBank/DDBJ databases">
        <authorList>
            <person name="Devillers H."/>
        </authorList>
    </citation>
    <scope>NUCLEOTIDE SEQUENCE [LARGE SCALE GENOMIC DNA]</scope>
</reference>